<protein>
    <submittedName>
        <fullName evidence="2">Uncharacterized protein</fullName>
    </submittedName>
</protein>
<feature type="transmembrane region" description="Helical" evidence="1">
    <location>
        <begin position="27"/>
        <end position="43"/>
    </location>
</feature>
<keyword evidence="3" id="KW-1185">Reference proteome</keyword>
<keyword evidence="1" id="KW-1133">Transmembrane helix</keyword>
<comment type="caution">
    <text evidence="2">The sequence shown here is derived from an EMBL/GenBank/DDBJ whole genome shotgun (WGS) entry which is preliminary data.</text>
</comment>
<name>A0A3M7QVY4_BRAPC</name>
<evidence type="ECO:0000256" key="1">
    <source>
        <dbReference type="SAM" id="Phobius"/>
    </source>
</evidence>
<dbReference type="AlphaFoldDB" id="A0A3M7QVY4"/>
<dbReference type="Proteomes" id="UP000276133">
    <property type="component" value="Unassembled WGS sequence"/>
</dbReference>
<keyword evidence="1" id="KW-0812">Transmembrane</keyword>
<proteinExistence type="predicted"/>
<sequence>MIRLKKVYIQVNTLFDLNYCISQKSRVSSKVLLSLSVLFGLFFKNFKFCDSLKKPFFQIYTTLLFAFCEKFYIFGIRIKKAQWHYLL</sequence>
<evidence type="ECO:0000313" key="2">
    <source>
        <dbReference type="EMBL" id="RNA15115.1"/>
    </source>
</evidence>
<accession>A0A3M7QVY4</accession>
<evidence type="ECO:0000313" key="3">
    <source>
        <dbReference type="Proteomes" id="UP000276133"/>
    </source>
</evidence>
<dbReference type="EMBL" id="REGN01005043">
    <property type="protein sequence ID" value="RNA15115.1"/>
    <property type="molecule type" value="Genomic_DNA"/>
</dbReference>
<organism evidence="2 3">
    <name type="scientific">Brachionus plicatilis</name>
    <name type="common">Marine rotifer</name>
    <name type="synonym">Brachionus muelleri</name>
    <dbReference type="NCBI Taxonomy" id="10195"/>
    <lineage>
        <taxon>Eukaryota</taxon>
        <taxon>Metazoa</taxon>
        <taxon>Spiralia</taxon>
        <taxon>Gnathifera</taxon>
        <taxon>Rotifera</taxon>
        <taxon>Eurotatoria</taxon>
        <taxon>Monogononta</taxon>
        <taxon>Pseudotrocha</taxon>
        <taxon>Ploima</taxon>
        <taxon>Brachionidae</taxon>
        <taxon>Brachionus</taxon>
    </lineage>
</organism>
<reference evidence="2 3" key="1">
    <citation type="journal article" date="2018" name="Sci. Rep.">
        <title>Genomic signatures of local adaptation to the degree of environmental predictability in rotifers.</title>
        <authorList>
            <person name="Franch-Gras L."/>
            <person name="Hahn C."/>
            <person name="Garcia-Roger E.M."/>
            <person name="Carmona M.J."/>
            <person name="Serra M."/>
            <person name="Gomez A."/>
        </authorList>
    </citation>
    <scope>NUCLEOTIDE SEQUENCE [LARGE SCALE GENOMIC DNA]</scope>
    <source>
        <strain evidence="2">HYR1</strain>
    </source>
</reference>
<feature type="transmembrane region" description="Helical" evidence="1">
    <location>
        <begin position="55"/>
        <end position="74"/>
    </location>
</feature>
<gene>
    <name evidence="2" type="ORF">BpHYR1_048944</name>
</gene>
<keyword evidence="1" id="KW-0472">Membrane</keyword>